<dbReference type="GO" id="GO:0001522">
    <property type="term" value="P:pseudouridine synthesis"/>
    <property type="evidence" value="ECO:0007669"/>
    <property type="project" value="InterPro"/>
</dbReference>
<proteinExistence type="predicted"/>
<dbReference type="Pfam" id="PF16065">
    <property type="entry name" value="DUF4807"/>
    <property type="match status" value="1"/>
</dbReference>
<organism evidence="6 7">
    <name type="scientific">Acanthocheilonema viteae</name>
    <name type="common">Filarial nematode worm</name>
    <name type="synonym">Dipetalonema viteae</name>
    <dbReference type="NCBI Taxonomy" id="6277"/>
    <lineage>
        <taxon>Eukaryota</taxon>
        <taxon>Metazoa</taxon>
        <taxon>Ecdysozoa</taxon>
        <taxon>Nematoda</taxon>
        <taxon>Chromadorea</taxon>
        <taxon>Rhabditida</taxon>
        <taxon>Spirurina</taxon>
        <taxon>Spiruromorpha</taxon>
        <taxon>Filarioidea</taxon>
        <taxon>Onchocercidae</taxon>
        <taxon>Acanthocheilonema</taxon>
    </lineage>
</organism>
<evidence type="ECO:0000313" key="7">
    <source>
        <dbReference type="Proteomes" id="UP000276991"/>
    </source>
</evidence>
<dbReference type="CDD" id="cd18089">
    <property type="entry name" value="SPOUT_Trm10-like"/>
    <property type="match status" value="1"/>
</dbReference>
<evidence type="ECO:0000313" key="6">
    <source>
        <dbReference type="EMBL" id="VBB28376.1"/>
    </source>
</evidence>
<evidence type="ECO:0000256" key="2">
    <source>
        <dbReference type="ARBA" id="ARBA00022679"/>
    </source>
</evidence>
<keyword evidence="2" id="KW-0808">Transferase</keyword>
<dbReference type="InterPro" id="IPR006145">
    <property type="entry name" value="PsdUridine_synth_RsuA/RluA"/>
</dbReference>
<dbReference type="PROSITE" id="PS51675">
    <property type="entry name" value="SAM_MT_TRM10"/>
    <property type="match status" value="1"/>
</dbReference>
<dbReference type="InterPro" id="IPR028564">
    <property type="entry name" value="MT_TRM10-typ"/>
</dbReference>
<dbReference type="InterPro" id="IPR032072">
    <property type="entry name" value="DUF4807"/>
</dbReference>
<evidence type="ECO:0000256" key="3">
    <source>
        <dbReference type="ARBA" id="ARBA00022691"/>
    </source>
</evidence>
<gene>
    <name evidence="6" type="ORF">NAV_LOCUS3206</name>
</gene>
<name>A0A498SBV4_ACAVI</name>
<feature type="domain" description="SAM-dependent MTase TRM10-type" evidence="5">
    <location>
        <begin position="59"/>
        <end position="259"/>
    </location>
</feature>
<dbReference type="GO" id="GO:0005654">
    <property type="term" value="C:nucleoplasm"/>
    <property type="evidence" value="ECO:0007669"/>
    <property type="project" value="TreeGrafter"/>
</dbReference>
<feature type="region of interest" description="Disordered" evidence="4">
    <location>
        <begin position="301"/>
        <end position="349"/>
    </location>
</feature>
<reference evidence="6 7" key="1">
    <citation type="submission" date="2018-08" db="EMBL/GenBank/DDBJ databases">
        <authorList>
            <person name="Laetsch R D."/>
            <person name="Stevens L."/>
            <person name="Kumar S."/>
            <person name="Blaxter L. M."/>
        </authorList>
    </citation>
    <scope>NUCLEOTIDE SEQUENCE [LARGE SCALE GENOMIC DNA]</scope>
</reference>
<keyword evidence="7" id="KW-1185">Reference proteome</keyword>
<dbReference type="GO" id="GO:0002939">
    <property type="term" value="P:tRNA N1-guanine methylation"/>
    <property type="evidence" value="ECO:0007669"/>
    <property type="project" value="TreeGrafter"/>
</dbReference>
<dbReference type="GO" id="GO:0008168">
    <property type="term" value="F:methyltransferase activity"/>
    <property type="evidence" value="ECO:0007669"/>
    <property type="project" value="UniProtKB-KW"/>
</dbReference>
<dbReference type="InterPro" id="IPR007356">
    <property type="entry name" value="tRNA_m1G_MeTrfase_euk"/>
</dbReference>
<keyword evidence="3" id="KW-0949">S-adenosyl-L-methionine</keyword>
<sequence length="860" mass="99338">MECFAELLDALEEGMMVVGCESDDHQSKNRSHINKTYCKQARYMRVIERRRLNRSKERRRRRKNQAKNLVVREPLSFVLQVYIDFGFAQRMSDKELSKLVRQMGRVWGLQKKSPGLQVTLLSPDERFLCEGRQKMSGFDNFDWIISDRSINDFVTECHMVYLSPDSHLNALLDVKPDEVYVIGGLVDETGVGSLSYYRAEELGLDARRLPIQEFLHRRDSGTFNMMLTINQVVEILVRYVYSRNWTEALSVVPKRLGYEEEYNKGKKHKMDEKDDFFGIHNATETPLPRHMEAAVMLRSRTTEKRYRKASNKQSVVSDQRLDSPSDSSNDFVGDSNENTRYGGNDNNANDENIRPLEMLDSKACEDIGLKKIWEEILPVWKMNNDDFISVMAGRIIYEDEELIAFDKPYQMHVANAPSNQAELLRILPQLSSRIGLHVDCLRIIKSIAKSVTGVTLFAKNENAQKKVKALYDNGLIEQCYHVITNMAPTHHKAVINIPLMLPLSANNNNESTPFLEASTYYRVLKHDRKNHTSYMECVVNRDVPEQIRAHLGIGIACPIIGDIKYNFSRREAGRGIPPRLSDTALQNLNIAGNSFRRLPMYIHLKEICSMRFKIGGTLLLNIRMPQQVCYVKLDDELPGCKSIVRWKTSTYFLASLLYAVQTEYVKRALLGFLKRNYNIPDNGNVYLVIHFRNPFMSEIDYKWNYRISAIYIRGLELEKLLWILSTFGGALSAMGDYYKHFAEKAELISYSQLQLANNIGDPVLISRCKLYISISLMQTKRYRAAAKIIRTSHLGYFVAYRTALFIISSQQYNVAKALKSQFLFHCCEGVWMKLRGMIENSRQMIRNTDITLNEKFNEHQ</sequence>
<dbReference type="Gene3D" id="3.30.2350.10">
    <property type="entry name" value="Pseudouridine synthase"/>
    <property type="match status" value="1"/>
</dbReference>
<dbReference type="Proteomes" id="UP000276991">
    <property type="component" value="Unassembled WGS sequence"/>
</dbReference>
<keyword evidence="1" id="KW-0489">Methyltransferase</keyword>
<dbReference type="PANTHER" id="PTHR13563:SF19">
    <property type="entry name" value="TRNA METHYLTRANSFERASE 10 HOMOLOG B"/>
    <property type="match status" value="1"/>
</dbReference>
<evidence type="ECO:0000259" key="5">
    <source>
        <dbReference type="PROSITE" id="PS51675"/>
    </source>
</evidence>
<evidence type="ECO:0000256" key="4">
    <source>
        <dbReference type="SAM" id="MobiDB-lite"/>
    </source>
</evidence>
<dbReference type="GO" id="GO:0000049">
    <property type="term" value="F:tRNA binding"/>
    <property type="evidence" value="ECO:0007669"/>
    <property type="project" value="TreeGrafter"/>
</dbReference>
<dbReference type="InterPro" id="IPR038459">
    <property type="entry name" value="MT_TRM10-typ_sf"/>
</dbReference>
<dbReference type="GO" id="GO:0009982">
    <property type="term" value="F:pseudouridine synthase activity"/>
    <property type="evidence" value="ECO:0007669"/>
    <property type="project" value="InterPro"/>
</dbReference>
<dbReference type="PANTHER" id="PTHR13563">
    <property type="entry name" value="TRNA (GUANINE-9-) METHYLTRANSFERASE"/>
    <property type="match status" value="1"/>
</dbReference>
<evidence type="ECO:0000256" key="1">
    <source>
        <dbReference type="ARBA" id="ARBA00022603"/>
    </source>
</evidence>
<dbReference type="SUPFAM" id="SSF55120">
    <property type="entry name" value="Pseudouridine synthase"/>
    <property type="match status" value="1"/>
</dbReference>
<accession>A0A498SBV4</accession>
<dbReference type="Gene3D" id="3.40.1280.30">
    <property type="match status" value="1"/>
</dbReference>
<feature type="compositionally biased region" description="Polar residues" evidence="4">
    <location>
        <begin position="311"/>
        <end position="349"/>
    </location>
</feature>
<dbReference type="EMBL" id="UPTC01000392">
    <property type="protein sequence ID" value="VBB28376.1"/>
    <property type="molecule type" value="Genomic_DNA"/>
</dbReference>
<dbReference type="InterPro" id="IPR020103">
    <property type="entry name" value="PsdUridine_synth_cat_dom_sf"/>
</dbReference>
<protein>
    <recommendedName>
        <fullName evidence="5">SAM-dependent MTase TRM10-type domain-containing protein</fullName>
    </recommendedName>
</protein>
<dbReference type="AlphaFoldDB" id="A0A498SBV4"/>
<dbReference type="Pfam" id="PF00849">
    <property type="entry name" value="PseudoU_synth_2"/>
    <property type="match status" value="1"/>
</dbReference>
<dbReference type="OrthoDB" id="418349at2759"/>
<dbReference type="STRING" id="6277.A0A498SBV4"/>